<name>A0A7M1RQ92_9CAUD</name>
<dbReference type="GeneID" id="65132313"/>
<dbReference type="KEGG" id="vg:65132313"/>
<evidence type="ECO:0000313" key="1">
    <source>
        <dbReference type="EMBL" id="QOR56294.1"/>
    </source>
</evidence>
<evidence type="ECO:0000313" key="2">
    <source>
        <dbReference type="Proteomes" id="UP000593635"/>
    </source>
</evidence>
<reference evidence="1 2" key="1">
    <citation type="submission" date="2020-09" db="EMBL/GenBank/DDBJ databases">
        <authorList>
            <person name="Li C."/>
            <person name="Ding Y."/>
            <person name="Wu Q."/>
        </authorList>
    </citation>
    <scope>NUCLEOTIDE SEQUENCE [LARGE SCALE GENOMIC DNA]</scope>
</reference>
<dbReference type="EMBL" id="MW012634">
    <property type="protein sequence ID" value="QOR56294.1"/>
    <property type="molecule type" value="Genomic_DNA"/>
</dbReference>
<proteinExistence type="predicted"/>
<sequence length="54" mass="6500">MKLKRRTLKWLSKNYLNKKYGKLIRPKNYTHQEFILGNFTKDKNGKINGFNPSK</sequence>
<accession>A0A7M1RQ92</accession>
<dbReference type="Proteomes" id="UP000593635">
    <property type="component" value="Segment"/>
</dbReference>
<organism evidence="1 2">
    <name type="scientific">Bacillus phage DLc1</name>
    <dbReference type="NCBI Taxonomy" id="2777318"/>
    <lineage>
        <taxon>Viruses</taxon>
        <taxon>Duplodnaviria</taxon>
        <taxon>Heunggongvirae</taxon>
        <taxon>Uroviricota</taxon>
        <taxon>Caudoviricetes</taxon>
        <taxon>Salasmaviridae</taxon>
        <taxon>Huangshavirus</taxon>
        <taxon>Huangshavirus dlcuna</taxon>
    </lineage>
</organism>
<dbReference type="RefSeq" id="YP_010113775.1">
    <property type="nucleotide sequence ID" value="NC_055908.1"/>
</dbReference>
<keyword evidence="2" id="KW-1185">Reference proteome</keyword>
<protein>
    <submittedName>
        <fullName evidence="1">Uncharacterized protein</fullName>
    </submittedName>
</protein>